<dbReference type="CDD" id="cd02879">
    <property type="entry name" value="GH18_plant_chitinase_class_V"/>
    <property type="match status" value="1"/>
</dbReference>
<dbReference type="InterPro" id="IPR001223">
    <property type="entry name" value="Glyco_hydro18_cat"/>
</dbReference>
<evidence type="ECO:0000256" key="3">
    <source>
        <dbReference type="ARBA" id="ARBA00022801"/>
    </source>
</evidence>
<dbReference type="AlphaFoldDB" id="A0A7N2R063"/>
<sequence length="527" mass="58969">MLKLPESTSPSPSTPPRGIKAGYWPSWRAEKFPPSAISTSYFTHLFYAFVVPDANNYQILITQTDDKWMKNFTATLHAKTPGAKAFISIGGGTASPHTLSNMASNPDSRAAFINSSVSVARKYGFDGLDLDWEFPHTPQDMSNLSLLFKEWHEAIENESSISGKPQLFLSAAVYFASNFFLSNIPRAYPVEAMSKYVDFVSPMCYDYHGSWDTSVTGEHALLYDKASNISTSYGISSWIKAGIPPRKLVMGLPLYGRTWQLKSPSENGIGAPAVGTGPGNNGVMKYIDIVEFNVTNAEGVVFDEQTVSMYSYAGTDWIGYDGPASIEKKVEFAKAQGLGGYFFWALGYDKDFTLSKTGFIYKPKIITLIILFSSHVCFFLCLSQFASLNKALKIAKSNPTRRRRSLISSLPIHPQIGGSLISNPTRRRFNSSRMTRWHFFSAILNRWNHPQSSEYRVRSSPILNSNNRRCTDSFRLTNTCFNKCVEKRYKESELNMGENSCIDRCVSKYWHVTNLIGQLLGSGRPPM</sequence>
<dbReference type="Pfam" id="PF00704">
    <property type="entry name" value="Glyco_hydro_18"/>
    <property type="match status" value="1"/>
</dbReference>
<dbReference type="GO" id="GO:0008061">
    <property type="term" value="F:chitin binding"/>
    <property type="evidence" value="ECO:0007669"/>
    <property type="project" value="InterPro"/>
</dbReference>
<keyword evidence="8" id="KW-0812">Transmembrane</keyword>
<evidence type="ECO:0000313" key="10">
    <source>
        <dbReference type="EnsemblPlants" id="QL02p091823:mrna"/>
    </source>
</evidence>
<dbReference type="Gramene" id="QL02p091823:mrna">
    <property type="protein sequence ID" value="QL02p091823:mrna"/>
    <property type="gene ID" value="QL02p091823"/>
</dbReference>
<evidence type="ECO:0000256" key="4">
    <source>
        <dbReference type="ARBA" id="ARBA00023180"/>
    </source>
</evidence>
<dbReference type="InterPro" id="IPR017853">
    <property type="entry name" value="GH"/>
</dbReference>
<dbReference type="InterPro" id="IPR029070">
    <property type="entry name" value="Chitinase_insertion_sf"/>
</dbReference>
<keyword evidence="4" id="KW-0325">Glycoprotein</keyword>
<dbReference type="GO" id="GO:0006032">
    <property type="term" value="P:chitin catabolic process"/>
    <property type="evidence" value="ECO:0007669"/>
    <property type="project" value="TreeGrafter"/>
</dbReference>
<keyword evidence="5 6" id="KW-0326">Glycosidase</keyword>
<accession>A0A7N2R063</accession>
<dbReference type="PROSITE" id="PS51910">
    <property type="entry name" value="GH18_2"/>
    <property type="match status" value="1"/>
</dbReference>
<reference evidence="11" key="1">
    <citation type="journal article" date="2016" name="G3 (Bethesda)">
        <title>First Draft Assembly and Annotation of the Genome of a California Endemic Oak Quercus lobata Nee (Fagaceae).</title>
        <authorList>
            <person name="Sork V.L."/>
            <person name="Fitz-Gibbon S.T."/>
            <person name="Puiu D."/>
            <person name="Crepeau M."/>
            <person name="Gugger P.F."/>
            <person name="Sherman R."/>
            <person name="Stevens K."/>
            <person name="Langley C.H."/>
            <person name="Pellegrini M."/>
            <person name="Salzberg S.L."/>
        </authorList>
    </citation>
    <scope>NUCLEOTIDE SEQUENCE [LARGE SCALE GENOMIC DNA]</scope>
    <source>
        <strain evidence="11">cv. SW786</strain>
    </source>
</reference>
<dbReference type="InterPro" id="IPR011583">
    <property type="entry name" value="Chitinase_II/V-like_cat"/>
</dbReference>
<dbReference type="SUPFAM" id="SSF51445">
    <property type="entry name" value="(Trans)glycosidases"/>
    <property type="match status" value="1"/>
</dbReference>
<evidence type="ECO:0000256" key="5">
    <source>
        <dbReference type="ARBA" id="ARBA00023295"/>
    </source>
</evidence>
<dbReference type="SUPFAM" id="SSF54556">
    <property type="entry name" value="Chitinase insertion domain"/>
    <property type="match status" value="1"/>
</dbReference>
<keyword evidence="8" id="KW-0472">Membrane</keyword>
<evidence type="ECO:0000256" key="7">
    <source>
        <dbReference type="SAM" id="MobiDB-lite"/>
    </source>
</evidence>
<dbReference type="InterPro" id="IPR001579">
    <property type="entry name" value="Glyco_hydro_18_chit_AS"/>
</dbReference>
<protein>
    <recommendedName>
        <fullName evidence="9">GH18 domain-containing protein</fullName>
    </recommendedName>
</protein>
<dbReference type="PANTHER" id="PTHR11177">
    <property type="entry name" value="CHITINASE"/>
    <property type="match status" value="1"/>
</dbReference>
<name>A0A7N2R063_QUELO</name>
<evidence type="ECO:0000256" key="8">
    <source>
        <dbReference type="SAM" id="Phobius"/>
    </source>
</evidence>
<dbReference type="GO" id="GO:0005975">
    <property type="term" value="P:carbohydrate metabolic process"/>
    <property type="evidence" value="ECO:0007669"/>
    <property type="project" value="InterPro"/>
</dbReference>
<dbReference type="Gene3D" id="3.20.20.80">
    <property type="entry name" value="Glycosidases"/>
    <property type="match status" value="1"/>
</dbReference>
<evidence type="ECO:0000259" key="9">
    <source>
        <dbReference type="PROSITE" id="PS51910"/>
    </source>
</evidence>
<feature type="domain" description="GH18" evidence="9">
    <location>
        <begin position="18"/>
        <end position="365"/>
    </location>
</feature>
<evidence type="ECO:0000313" key="11">
    <source>
        <dbReference type="Proteomes" id="UP000594261"/>
    </source>
</evidence>
<dbReference type="Gene3D" id="1.10.287.810">
    <property type="entry name" value="Mitochondrial import inner membrane translocase subunit tim13 like domains"/>
    <property type="match status" value="1"/>
</dbReference>
<reference evidence="10" key="2">
    <citation type="submission" date="2021-01" db="UniProtKB">
        <authorList>
            <consortium name="EnsemblPlants"/>
        </authorList>
    </citation>
    <scope>IDENTIFICATION</scope>
</reference>
<dbReference type="InterPro" id="IPR050314">
    <property type="entry name" value="Glycosyl_Hydrlase_18"/>
</dbReference>
<dbReference type="PROSITE" id="PS01095">
    <property type="entry name" value="GH18_1"/>
    <property type="match status" value="1"/>
</dbReference>
<evidence type="ECO:0000256" key="6">
    <source>
        <dbReference type="RuleBase" id="RU000489"/>
    </source>
</evidence>
<dbReference type="Pfam" id="PF02953">
    <property type="entry name" value="zf-Tim10_DDP"/>
    <property type="match status" value="1"/>
</dbReference>
<keyword evidence="2" id="KW-0732">Signal</keyword>
<dbReference type="InterPro" id="IPR004217">
    <property type="entry name" value="Tim10-like"/>
</dbReference>
<keyword evidence="11" id="KW-1185">Reference proteome</keyword>
<dbReference type="PANTHER" id="PTHR11177:SF368">
    <property type="entry name" value="GH18 DOMAIN-CONTAINING PROTEIN"/>
    <property type="match status" value="1"/>
</dbReference>
<feature type="region of interest" description="Disordered" evidence="7">
    <location>
        <begin position="1"/>
        <end position="20"/>
    </location>
</feature>
<feature type="transmembrane region" description="Helical" evidence="8">
    <location>
        <begin position="365"/>
        <end position="386"/>
    </location>
</feature>
<organism evidence="10 11">
    <name type="scientific">Quercus lobata</name>
    <name type="common">Valley oak</name>
    <dbReference type="NCBI Taxonomy" id="97700"/>
    <lineage>
        <taxon>Eukaryota</taxon>
        <taxon>Viridiplantae</taxon>
        <taxon>Streptophyta</taxon>
        <taxon>Embryophyta</taxon>
        <taxon>Tracheophyta</taxon>
        <taxon>Spermatophyta</taxon>
        <taxon>Magnoliopsida</taxon>
        <taxon>eudicotyledons</taxon>
        <taxon>Gunneridae</taxon>
        <taxon>Pentapetalae</taxon>
        <taxon>rosids</taxon>
        <taxon>fabids</taxon>
        <taxon>Fagales</taxon>
        <taxon>Fagaceae</taxon>
        <taxon>Quercus</taxon>
    </lineage>
</organism>
<dbReference type="EnsemblPlants" id="QL02p091823:mrna">
    <property type="protein sequence ID" value="QL02p091823:mrna"/>
    <property type="gene ID" value="QL02p091823"/>
</dbReference>
<dbReference type="GO" id="GO:0005576">
    <property type="term" value="C:extracellular region"/>
    <property type="evidence" value="ECO:0007669"/>
    <property type="project" value="TreeGrafter"/>
</dbReference>
<keyword evidence="3 6" id="KW-0378">Hydrolase</keyword>
<dbReference type="GO" id="GO:0004568">
    <property type="term" value="F:chitinase activity"/>
    <property type="evidence" value="ECO:0007669"/>
    <property type="project" value="TreeGrafter"/>
</dbReference>
<evidence type="ECO:0000256" key="2">
    <source>
        <dbReference type="ARBA" id="ARBA00022729"/>
    </source>
</evidence>
<dbReference type="FunFam" id="3.10.50.10:FF:000003">
    <property type="entry name" value="Class V chitinase CHIT5b"/>
    <property type="match status" value="1"/>
</dbReference>
<dbReference type="Gene3D" id="3.10.50.10">
    <property type="match status" value="1"/>
</dbReference>
<keyword evidence="8" id="KW-1133">Transmembrane helix</keyword>
<dbReference type="OMA" id="WMGNFTA"/>
<comment type="similarity">
    <text evidence="1">Belongs to the glycosyl hydrolase 18 family. Chitinase class V subfamily.</text>
</comment>
<dbReference type="InParanoid" id="A0A7N2R063"/>
<dbReference type="SUPFAM" id="SSF144122">
    <property type="entry name" value="Tim10-like"/>
    <property type="match status" value="1"/>
</dbReference>
<proteinExistence type="inferred from homology"/>
<dbReference type="Proteomes" id="UP000594261">
    <property type="component" value="Chromosome 2"/>
</dbReference>
<evidence type="ECO:0000256" key="1">
    <source>
        <dbReference type="ARBA" id="ARBA00008682"/>
    </source>
</evidence>
<dbReference type="SMART" id="SM00636">
    <property type="entry name" value="Glyco_18"/>
    <property type="match status" value="1"/>
</dbReference>
<dbReference type="InterPro" id="IPR035427">
    <property type="entry name" value="Tim10-like_dom_sf"/>
</dbReference>